<proteinExistence type="predicted"/>
<accession>A0A1I8JJN0</accession>
<name>A0A1I8JJN0_9PLAT</name>
<dbReference type="WBParaSite" id="maker-uti_cns_0048231-snap-gene-0.13-mRNA-1">
    <property type="protein sequence ID" value="maker-uti_cns_0048231-snap-gene-0.13-mRNA-1"/>
    <property type="gene ID" value="maker-uti_cns_0048231-snap-gene-0.13"/>
</dbReference>
<protein>
    <submittedName>
        <fullName evidence="2">BACK domain-containing protein</fullName>
    </submittedName>
</protein>
<dbReference type="Proteomes" id="UP000095280">
    <property type="component" value="Unplaced"/>
</dbReference>
<evidence type="ECO:0000313" key="2">
    <source>
        <dbReference type="WBParaSite" id="maker-uti_cns_0048231-snap-gene-0.13-mRNA-1"/>
    </source>
</evidence>
<organism evidence="1 2">
    <name type="scientific">Macrostomum lignano</name>
    <dbReference type="NCBI Taxonomy" id="282301"/>
    <lineage>
        <taxon>Eukaryota</taxon>
        <taxon>Metazoa</taxon>
        <taxon>Spiralia</taxon>
        <taxon>Lophotrochozoa</taxon>
        <taxon>Platyhelminthes</taxon>
        <taxon>Rhabditophora</taxon>
        <taxon>Macrostomorpha</taxon>
        <taxon>Macrostomida</taxon>
        <taxon>Macrostomidae</taxon>
        <taxon>Macrostomum</taxon>
    </lineage>
</organism>
<keyword evidence="1" id="KW-1185">Reference proteome</keyword>
<reference evidence="2" key="1">
    <citation type="submission" date="2016-11" db="UniProtKB">
        <authorList>
            <consortium name="WormBaseParasite"/>
        </authorList>
    </citation>
    <scope>IDENTIFICATION</scope>
</reference>
<dbReference type="AlphaFoldDB" id="A0A1I8JJN0"/>
<evidence type="ECO:0000313" key="1">
    <source>
        <dbReference type="Proteomes" id="UP000095280"/>
    </source>
</evidence>
<sequence>MGSTQSMIAMRSSARQGQLTVLKVGYLSNKSLKNFACRESATIANKINYLNISIDKLLTVLTDNELREAFCYVAAKTAFYTDRLEDASKLVEAISNPSLHHKCCMQITRCENFHQLMTAEVAEHQLKRIEHVSLREHCCAVMAIRAAKSGKIEAASR</sequence>